<name>A0ABR8PXQ5_9CLOT</name>
<dbReference type="RefSeq" id="WP_191769845.1">
    <property type="nucleotide sequence ID" value="NZ_JACSRA010000031.1"/>
</dbReference>
<proteinExistence type="predicted"/>
<dbReference type="EMBL" id="JACSRA010000031">
    <property type="protein sequence ID" value="MBD7912938.1"/>
    <property type="molecule type" value="Genomic_DNA"/>
</dbReference>
<sequence>MSLNFISFDQLQNFVKENIPDKYITSIGTAYKVGIKQNKDGFGENDFEYMGYPIDYKYLKNGISIPIKMQVLELEEFKEKNNEYINSKFKPVQFFFMCIDNCFEDEELSNILKKDSFAYINEDEPGGWWPNTVYYFPMTKLKNYFKNKNDNYESNLFITDIKNYMGNLRYHICVAGCNSKGISEYCKNYDDTNTNIIELEDLLCGFKNAKVYSTNYYISDEVGSNKLVLDIYTTNQMLNKLPGKPVRFI</sequence>
<accession>A0ABR8PXQ5</accession>
<gene>
    <name evidence="1" type="ORF">H9661_16420</name>
</gene>
<comment type="caution">
    <text evidence="1">The sequence shown here is derived from an EMBL/GenBank/DDBJ whole genome shotgun (WGS) entry which is preliminary data.</text>
</comment>
<evidence type="ECO:0000313" key="2">
    <source>
        <dbReference type="Proteomes" id="UP000627781"/>
    </source>
</evidence>
<reference evidence="1 2" key="1">
    <citation type="submission" date="2020-08" db="EMBL/GenBank/DDBJ databases">
        <title>A Genomic Blueprint of the Chicken Gut Microbiome.</title>
        <authorList>
            <person name="Gilroy R."/>
            <person name="Ravi A."/>
            <person name="Getino M."/>
            <person name="Pursley I."/>
            <person name="Horton D.L."/>
            <person name="Alikhan N.-F."/>
            <person name="Baker D."/>
            <person name="Gharbi K."/>
            <person name="Hall N."/>
            <person name="Watson M."/>
            <person name="Adriaenssens E.M."/>
            <person name="Foster-Nyarko E."/>
            <person name="Jarju S."/>
            <person name="Secka A."/>
            <person name="Antonio M."/>
            <person name="Oren A."/>
            <person name="Chaudhuri R."/>
            <person name="La Ragione R.M."/>
            <person name="Hildebrand F."/>
            <person name="Pallen M.J."/>
        </authorList>
    </citation>
    <scope>NUCLEOTIDE SEQUENCE [LARGE SCALE GENOMIC DNA]</scope>
    <source>
        <strain evidence="1 2">Sa3CVN1</strain>
    </source>
</reference>
<protein>
    <submittedName>
        <fullName evidence="1">Uncharacterized protein</fullName>
    </submittedName>
</protein>
<keyword evidence="2" id="KW-1185">Reference proteome</keyword>
<evidence type="ECO:0000313" key="1">
    <source>
        <dbReference type="EMBL" id="MBD7912938.1"/>
    </source>
</evidence>
<organism evidence="1 2">
    <name type="scientific">Clostridium cibarium</name>
    <dbReference type="NCBI Taxonomy" id="2762247"/>
    <lineage>
        <taxon>Bacteria</taxon>
        <taxon>Bacillati</taxon>
        <taxon>Bacillota</taxon>
        <taxon>Clostridia</taxon>
        <taxon>Eubacteriales</taxon>
        <taxon>Clostridiaceae</taxon>
        <taxon>Clostridium</taxon>
    </lineage>
</organism>
<dbReference type="Proteomes" id="UP000627781">
    <property type="component" value="Unassembled WGS sequence"/>
</dbReference>